<feature type="repeat" description="ANK" evidence="3">
    <location>
        <begin position="438"/>
        <end position="470"/>
    </location>
</feature>
<feature type="domain" description="CARD" evidence="5">
    <location>
        <begin position="20"/>
        <end position="92"/>
    </location>
</feature>
<gene>
    <name evidence="6" type="ORF">GDO78_014507</name>
</gene>
<dbReference type="InterPro" id="IPR002110">
    <property type="entry name" value="Ankyrin_rpt"/>
</dbReference>
<feature type="compositionally biased region" description="Basic and acidic residues" evidence="4">
    <location>
        <begin position="137"/>
        <end position="147"/>
    </location>
</feature>
<feature type="compositionally biased region" description="Basic residues" evidence="4">
    <location>
        <begin position="148"/>
        <end position="159"/>
    </location>
</feature>
<evidence type="ECO:0000313" key="7">
    <source>
        <dbReference type="Proteomes" id="UP000770717"/>
    </source>
</evidence>
<sequence length="772" mass="84549">MMSVASSGLFPPITSQEKFANPYAVQVLKTKKNELIEGIKNPEQLINLLVDHGIFSVEKKTVMSYYRTKTEKNSRLLDILLSKGERACRLFFYPCLKQIEPRLYNSIKSYVSHVNDTVKDGRRQLVGYLLERDKEDNQALVKEPPEKRSRKVNLPKKVKKEAQKPSVQVKEKKSSLVETPRQKVVQSSGGVFDAVMKGDLSLLESILKGSDVNAVNSSGETLLHVAASNGHVPVIEFLLSKGAKVDAKDKKRMTPLHRAAENGHLEAVSVLLHAGANMYSLDNDSQSPLHLAAQNNHHHVVKLFLQEEEKRYKNRSNFLHMEASKNNNRLVELLLKNGANVDSLDEKKHTALYHAVSGGHEATVKVLLEAGATVDPSIIDVAFNTNNEYIFGLLLQYSKGLSADTMISAMFKAVKLNLFGIIKALIDKGTDVNARNDMQYTPLLLAAELGKSEAAQALIEKGAHIDDRTPNLNTALHLSVQGGDVPTLKLLLQKGINVDITGPGHQTPLHMAAYHNRPDLSDILLSAGANVNAVSKESLTPLHLASQRNNVDVAQNLIEHKANVNAKDKHSKTPLHLAVEGGGLALVQLLLNNKADPNVADKDKKTPLHIAAEEGKSEVVAALLSSQARYGVKDMDGCTPIHYATISGNMDIVKSLLKAGKNKNLEEKNVWRKTPLHLAAEHGHSDIIQLLLTNGAAIDPLDNNRDTPLHCACKSGHLSSVQTLVGWNQGQKANLQATNSLKKTPLQVAEAGTTDSHQQVATVLKKKMRIIK</sequence>
<feature type="repeat" description="ANK" evidence="3">
    <location>
        <begin position="347"/>
        <end position="375"/>
    </location>
</feature>
<evidence type="ECO:0000256" key="2">
    <source>
        <dbReference type="ARBA" id="ARBA00023043"/>
    </source>
</evidence>
<dbReference type="InterPro" id="IPR011029">
    <property type="entry name" value="DEATH-like_dom_sf"/>
</dbReference>
<dbReference type="SUPFAM" id="SSF48403">
    <property type="entry name" value="Ankyrin repeat"/>
    <property type="match status" value="2"/>
</dbReference>
<feature type="repeat" description="ANK" evidence="3">
    <location>
        <begin position="537"/>
        <end position="569"/>
    </location>
</feature>
<feature type="repeat" description="ANK" evidence="3">
    <location>
        <begin position="570"/>
        <end position="602"/>
    </location>
</feature>
<protein>
    <recommendedName>
        <fullName evidence="5">CARD domain-containing protein</fullName>
    </recommendedName>
</protein>
<evidence type="ECO:0000313" key="6">
    <source>
        <dbReference type="EMBL" id="KAG9471521.1"/>
    </source>
</evidence>
<accession>A0A8J6EME0</accession>
<dbReference type="Pfam" id="PF13857">
    <property type="entry name" value="Ank_5"/>
    <property type="match status" value="1"/>
</dbReference>
<dbReference type="Gene3D" id="1.10.533.10">
    <property type="entry name" value="Death Domain, Fas"/>
    <property type="match status" value="1"/>
</dbReference>
<dbReference type="CDD" id="cd01671">
    <property type="entry name" value="CARD"/>
    <property type="match status" value="1"/>
</dbReference>
<keyword evidence="7" id="KW-1185">Reference proteome</keyword>
<evidence type="ECO:0000256" key="4">
    <source>
        <dbReference type="SAM" id="MobiDB-lite"/>
    </source>
</evidence>
<evidence type="ECO:0000256" key="3">
    <source>
        <dbReference type="PROSITE-ProRule" id="PRU00023"/>
    </source>
</evidence>
<dbReference type="PROSITE" id="PS50297">
    <property type="entry name" value="ANK_REP_REGION"/>
    <property type="match status" value="13"/>
</dbReference>
<feature type="repeat" description="ANK" evidence="3">
    <location>
        <begin position="218"/>
        <end position="250"/>
    </location>
</feature>
<dbReference type="OrthoDB" id="20872at2759"/>
<evidence type="ECO:0000259" key="5">
    <source>
        <dbReference type="PROSITE" id="PS50209"/>
    </source>
</evidence>
<feature type="repeat" description="ANK" evidence="3">
    <location>
        <begin position="314"/>
        <end position="346"/>
    </location>
</feature>
<dbReference type="PANTHER" id="PTHR24171:SF10">
    <property type="entry name" value="ANKYRIN REPEAT DOMAIN-CONTAINING PROTEIN 29-LIKE"/>
    <property type="match status" value="1"/>
</dbReference>
<dbReference type="GO" id="GO:0042981">
    <property type="term" value="P:regulation of apoptotic process"/>
    <property type="evidence" value="ECO:0007669"/>
    <property type="project" value="InterPro"/>
</dbReference>
<feature type="repeat" description="ANK" evidence="3">
    <location>
        <begin position="603"/>
        <end position="635"/>
    </location>
</feature>
<evidence type="ECO:0000256" key="1">
    <source>
        <dbReference type="ARBA" id="ARBA00022737"/>
    </source>
</evidence>
<dbReference type="Gene3D" id="1.25.40.20">
    <property type="entry name" value="Ankyrin repeat-containing domain"/>
    <property type="match status" value="5"/>
</dbReference>
<dbReference type="PANTHER" id="PTHR24171">
    <property type="entry name" value="ANKYRIN REPEAT DOMAIN-CONTAINING PROTEIN 39-RELATED"/>
    <property type="match status" value="1"/>
</dbReference>
<name>A0A8J6EME0_ELECQ</name>
<feature type="repeat" description="ANK" evidence="3">
    <location>
        <begin position="284"/>
        <end position="306"/>
    </location>
</feature>
<dbReference type="Pfam" id="PF13637">
    <property type="entry name" value="Ank_4"/>
    <property type="match status" value="1"/>
</dbReference>
<feature type="repeat" description="ANK" evidence="3">
    <location>
        <begin position="636"/>
        <end position="668"/>
    </location>
</feature>
<dbReference type="Pfam" id="PF12796">
    <property type="entry name" value="Ank_2"/>
    <property type="match status" value="4"/>
</dbReference>
<feature type="region of interest" description="Disordered" evidence="4">
    <location>
        <begin position="137"/>
        <end position="175"/>
    </location>
</feature>
<feature type="repeat" description="ANK" evidence="3">
    <location>
        <begin position="471"/>
        <end position="503"/>
    </location>
</feature>
<reference evidence="6" key="1">
    <citation type="thesis" date="2020" institute="ProQuest LLC" country="789 East Eisenhower Parkway, Ann Arbor, MI, USA">
        <title>Comparative Genomics and Chromosome Evolution.</title>
        <authorList>
            <person name="Mudd A.B."/>
        </authorList>
    </citation>
    <scope>NUCLEOTIDE SEQUENCE</scope>
    <source>
        <strain evidence="6">HN-11 Male</strain>
        <tissue evidence="6">Kidney and liver</tissue>
    </source>
</reference>
<dbReference type="SMART" id="SM00248">
    <property type="entry name" value="ANK"/>
    <property type="match status" value="15"/>
</dbReference>
<dbReference type="PROSITE" id="PS50209">
    <property type="entry name" value="CARD"/>
    <property type="match status" value="1"/>
</dbReference>
<dbReference type="EMBL" id="WNTK01000137">
    <property type="protein sequence ID" value="KAG9471521.1"/>
    <property type="molecule type" value="Genomic_DNA"/>
</dbReference>
<keyword evidence="2 3" id="KW-0040">ANK repeat</keyword>
<feature type="repeat" description="ANK" evidence="3">
    <location>
        <begin position="671"/>
        <end position="703"/>
    </location>
</feature>
<dbReference type="InterPro" id="IPR001315">
    <property type="entry name" value="CARD"/>
</dbReference>
<dbReference type="InterPro" id="IPR036770">
    <property type="entry name" value="Ankyrin_rpt-contain_sf"/>
</dbReference>
<keyword evidence="1" id="KW-0677">Repeat</keyword>
<dbReference type="Pfam" id="PF00023">
    <property type="entry name" value="Ank"/>
    <property type="match status" value="1"/>
</dbReference>
<dbReference type="Pfam" id="PF00619">
    <property type="entry name" value="CARD"/>
    <property type="match status" value="1"/>
</dbReference>
<feature type="repeat" description="ANK" evidence="3">
    <location>
        <begin position="251"/>
        <end position="283"/>
    </location>
</feature>
<proteinExistence type="predicted"/>
<dbReference type="AlphaFoldDB" id="A0A8J6EME0"/>
<feature type="repeat" description="ANK" evidence="3">
    <location>
        <begin position="504"/>
        <end position="536"/>
    </location>
</feature>
<organism evidence="6 7">
    <name type="scientific">Eleutherodactylus coqui</name>
    <name type="common">Puerto Rican coqui</name>
    <dbReference type="NCBI Taxonomy" id="57060"/>
    <lineage>
        <taxon>Eukaryota</taxon>
        <taxon>Metazoa</taxon>
        <taxon>Chordata</taxon>
        <taxon>Craniata</taxon>
        <taxon>Vertebrata</taxon>
        <taxon>Euteleostomi</taxon>
        <taxon>Amphibia</taxon>
        <taxon>Batrachia</taxon>
        <taxon>Anura</taxon>
        <taxon>Neobatrachia</taxon>
        <taxon>Hyloidea</taxon>
        <taxon>Eleutherodactylidae</taxon>
        <taxon>Eleutherodactylinae</taxon>
        <taxon>Eleutherodactylus</taxon>
        <taxon>Eleutherodactylus</taxon>
    </lineage>
</organism>
<comment type="caution">
    <text evidence="6">The sequence shown here is derived from an EMBL/GenBank/DDBJ whole genome shotgun (WGS) entry which is preliminary data.</text>
</comment>
<dbReference type="PROSITE" id="PS50088">
    <property type="entry name" value="ANK_REPEAT"/>
    <property type="match status" value="13"/>
</dbReference>
<dbReference type="Proteomes" id="UP000770717">
    <property type="component" value="Unassembled WGS sequence"/>
</dbReference>
<dbReference type="SUPFAM" id="SSF47986">
    <property type="entry name" value="DEATH domain"/>
    <property type="match status" value="1"/>
</dbReference>
<dbReference type="PRINTS" id="PR01415">
    <property type="entry name" value="ANKYRIN"/>
</dbReference>